<evidence type="ECO:0000313" key="5">
    <source>
        <dbReference type="RefSeq" id="XP_052120699.1"/>
    </source>
</evidence>
<feature type="region of interest" description="Disordered" evidence="1">
    <location>
        <begin position="220"/>
        <end position="273"/>
    </location>
</feature>
<protein>
    <submittedName>
        <fullName evidence="5">Uncharacterized protein LOC113204505 isoform X3</fullName>
    </submittedName>
</protein>
<feature type="region of interest" description="Disordered" evidence="1">
    <location>
        <begin position="140"/>
        <end position="174"/>
    </location>
</feature>
<organism evidence="4 5">
    <name type="scientific">Frankliniella occidentalis</name>
    <name type="common">Western flower thrips</name>
    <name type="synonym">Euthrips occidentalis</name>
    <dbReference type="NCBI Taxonomy" id="133901"/>
    <lineage>
        <taxon>Eukaryota</taxon>
        <taxon>Metazoa</taxon>
        <taxon>Ecdysozoa</taxon>
        <taxon>Arthropoda</taxon>
        <taxon>Hexapoda</taxon>
        <taxon>Insecta</taxon>
        <taxon>Pterygota</taxon>
        <taxon>Neoptera</taxon>
        <taxon>Paraneoptera</taxon>
        <taxon>Thysanoptera</taxon>
        <taxon>Terebrantia</taxon>
        <taxon>Thripoidea</taxon>
        <taxon>Thripidae</taxon>
        <taxon>Frankliniella</taxon>
    </lineage>
</organism>
<dbReference type="Pfam" id="PF15999">
    <property type="entry name" value="DUF4774"/>
    <property type="match status" value="1"/>
</dbReference>
<feature type="compositionally biased region" description="Acidic residues" evidence="1">
    <location>
        <begin position="236"/>
        <end position="248"/>
    </location>
</feature>
<accession>A0A9C6U0A9</accession>
<keyword evidence="2" id="KW-0732">Signal</keyword>
<dbReference type="AlphaFoldDB" id="A0A9C6U0A9"/>
<proteinExistence type="predicted"/>
<dbReference type="Proteomes" id="UP000504606">
    <property type="component" value="Unplaced"/>
</dbReference>
<evidence type="ECO:0000313" key="4">
    <source>
        <dbReference type="Proteomes" id="UP000504606"/>
    </source>
</evidence>
<dbReference type="InterPro" id="IPR031942">
    <property type="entry name" value="DUF4774"/>
</dbReference>
<feature type="signal peptide" evidence="2">
    <location>
        <begin position="1"/>
        <end position="19"/>
    </location>
</feature>
<reference evidence="5" key="1">
    <citation type="submission" date="2025-08" db="UniProtKB">
        <authorList>
            <consortium name="RefSeq"/>
        </authorList>
    </citation>
    <scope>IDENTIFICATION</scope>
    <source>
        <tissue evidence="5">Whole organism</tissue>
    </source>
</reference>
<feature type="region of interest" description="Disordered" evidence="1">
    <location>
        <begin position="19"/>
        <end position="100"/>
    </location>
</feature>
<gene>
    <name evidence="5" type="primary">LOC113204505</name>
</gene>
<keyword evidence="4" id="KW-1185">Reference proteome</keyword>
<feature type="compositionally biased region" description="Basic residues" evidence="1">
    <location>
        <begin position="220"/>
        <end position="231"/>
    </location>
</feature>
<dbReference type="GeneID" id="113204505"/>
<name>A0A9C6U0A9_FRAOC</name>
<evidence type="ECO:0000256" key="2">
    <source>
        <dbReference type="SAM" id="SignalP"/>
    </source>
</evidence>
<sequence>MQIWSWLLAAALLACTASARPEGSPVDAAQQPQQPEQPADLPRAEADSMPKEGAEIKPETKPDVVPDEPKIDKEEEDAMKPNPVPIEPDVMTPDDSKVFPEGSLRSPIAFAVVDGSVDDSRVIGEKPDLPLIPVQSAVEGALSQAGPAQKEDAEKEEKTPVRSTRTARTYLPAEARGAEDGIELNLSPGTVLVPYYGGAKGQYLIIAKPVTAAELAVKNKKKNNKKKPARPGHKEEEEEEENVGEETDEKPPSPPADTGDTITISQPPPNASMAEAKPIGIAVAGEGGVASSRPTATALVGPGGLAVARPIATAIAGIQGAELLVAAAVGGAQVAPAGPVAAFLYPGVPAGLGAPWGPQPQAQPLQSLHHLHPLAQPLAQPLLPPTAPHAQWLLLPPPYHYA</sequence>
<feature type="chain" id="PRO_5038526671" evidence="2">
    <location>
        <begin position="20"/>
        <end position="402"/>
    </location>
</feature>
<feature type="domain" description="DUF4774" evidence="3">
    <location>
        <begin position="273"/>
        <end position="318"/>
    </location>
</feature>
<feature type="compositionally biased region" description="Basic and acidic residues" evidence="1">
    <location>
        <begin position="149"/>
        <end position="160"/>
    </location>
</feature>
<evidence type="ECO:0000259" key="3">
    <source>
        <dbReference type="Pfam" id="PF15999"/>
    </source>
</evidence>
<feature type="compositionally biased region" description="Low complexity" evidence="1">
    <location>
        <begin position="28"/>
        <end position="39"/>
    </location>
</feature>
<feature type="compositionally biased region" description="Basic and acidic residues" evidence="1">
    <location>
        <begin position="42"/>
        <end position="73"/>
    </location>
</feature>
<evidence type="ECO:0000256" key="1">
    <source>
        <dbReference type="SAM" id="MobiDB-lite"/>
    </source>
</evidence>
<dbReference type="RefSeq" id="XP_052120699.1">
    <property type="nucleotide sequence ID" value="XM_052264739.1"/>
</dbReference>